<protein>
    <submittedName>
        <fullName evidence="2">Uncharacterized protein</fullName>
    </submittedName>
</protein>
<evidence type="ECO:0000256" key="1">
    <source>
        <dbReference type="SAM" id="MobiDB-lite"/>
    </source>
</evidence>
<feature type="region of interest" description="Disordered" evidence="1">
    <location>
        <begin position="156"/>
        <end position="182"/>
    </location>
</feature>
<feature type="compositionally biased region" description="Low complexity" evidence="1">
    <location>
        <begin position="156"/>
        <end position="166"/>
    </location>
</feature>
<dbReference type="AlphaFoldDB" id="A0A8J9T0W3"/>
<dbReference type="Proteomes" id="UP000836788">
    <property type="component" value="Chromosome 11"/>
</dbReference>
<name>A0A8J9T0W3_PHATR</name>
<reference evidence="2" key="1">
    <citation type="submission" date="2022-02" db="EMBL/GenBank/DDBJ databases">
        <authorList>
            <person name="Giguere J D."/>
        </authorList>
    </citation>
    <scope>NUCLEOTIDE SEQUENCE</scope>
    <source>
        <strain evidence="2">CCAP 1055/1</strain>
    </source>
</reference>
<gene>
    <name evidence="2" type="ORF">PTTT1_LOCUS10259</name>
</gene>
<accession>A0A8J9T0W3</accession>
<organism evidence="2">
    <name type="scientific">Phaeodactylum tricornutum</name>
    <name type="common">Diatom</name>
    <dbReference type="NCBI Taxonomy" id="2850"/>
    <lineage>
        <taxon>Eukaryota</taxon>
        <taxon>Sar</taxon>
        <taxon>Stramenopiles</taxon>
        <taxon>Ochrophyta</taxon>
        <taxon>Bacillariophyta</taxon>
        <taxon>Bacillariophyceae</taxon>
        <taxon>Bacillariophycidae</taxon>
        <taxon>Naviculales</taxon>
        <taxon>Phaeodactylaceae</taxon>
        <taxon>Phaeodactylum</taxon>
    </lineage>
</organism>
<evidence type="ECO:0000313" key="2">
    <source>
        <dbReference type="EMBL" id="CAG9279495.1"/>
    </source>
</evidence>
<feature type="compositionally biased region" description="Acidic residues" evidence="1">
    <location>
        <begin position="167"/>
        <end position="180"/>
    </location>
</feature>
<sequence>MPSPFLQRQAIDDSLKVFYINLTVLDATEAVVDKVHNIMHGRRLHMPAPKAWRKAWTKTVAKRAARHVSRKHVAKLLARKIPPRLIRTMNKRGLSVWAETVFCDHAFVVVQVQVHHVDPVVFAESGVKNQLEKELKQRKEVDERLKSRLEHKDSFSASSSCSISSDPDSDNEGIDSDDDSVSGNQWMEAQKEALHAQSDNPFIVGKYETCPVLPARVTYQSRLAWWMDWILSWLSPAYRHRMESRYLPNLIQRQLTGQTQRILRKRLRGRKIITDLQVLLEESQARYFFNHLKVVRHKKPHDMDDGETESDTSDFAEAFTGLA</sequence>
<proteinExistence type="predicted"/>
<dbReference type="OMA" id="KRIMAKE"/>
<dbReference type="EMBL" id="OU594952">
    <property type="protein sequence ID" value="CAG9279495.1"/>
    <property type="molecule type" value="Genomic_DNA"/>
</dbReference>